<dbReference type="InterPro" id="IPR018552">
    <property type="entry name" value="CENP-X"/>
</dbReference>
<dbReference type="OMA" id="FRVFTME"/>
<comment type="similarity">
    <text evidence="2">Belongs to the CENP-X/MHF2 family.</text>
</comment>
<dbReference type="InterPro" id="IPR009072">
    <property type="entry name" value="Histone-fold"/>
</dbReference>
<keyword evidence="5" id="KW-0238">DNA-binding</keyword>
<dbReference type="GO" id="GO:0031297">
    <property type="term" value="P:replication fork processing"/>
    <property type="evidence" value="ECO:0007669"/>
    <property type="project" value="TreeGrafter"/>
</dbReference>
<dbReference type="InParanoid" id="A0A3P9A2B8"/>
<keyword evidence="6" id="KW-0234">DNA repair</keyword>
<dbReference type="Bgee" id="ENSELUG00000014220">
    <property type="expression patterns" value="Expressed in ovary and 11 other cell types or tissues"/>
</dbReference>
<dbReference type="CDD" id="cd22921">
    <property type="entry name" value="HFD_CENP-X"/>
    <property type="match status" value="1"/>
</dbReference>
<dbReference type="GO" id="GO:0000712">
    <property type="term" value="P:resolution of meiotic recombination intermediates"/>
    <property type="evidence" value="ECO:0007669"/>
    <property type="project" value="TreeGrafter"/>
</dbReference>
<evidence type="ECO:0000256" key="5">
    <source>
        <dbReference type="ARBA" id="ARBA00023125"/>
    </source>
</evidence>
<evidence type="ECO:0000256" key="2">
    <source>
        <dbReference type="ARBA" id="ARBA00009359"/>
    </source>
</evidence>
<dbReference type="Ensembl" id="ENSELUT00000022894.3">
    <property type="protein sequence ID" value="ENSELUP00000035310.1"/>
    <property type="gene ID" value="ENSELUG00000014220.3"/>
</dbReference>
<comment type="subcellular location">
    <subcellularLocation>
        <location evidence="1">Nucleus</location>
    </subcellularLocation>
</comment>
<evidence type="ECO:0000313" key="10">
    <source>
        <dbReference type="Proteomes" id="UP000265140"/>
    </source>
</evidence>
<dbReference type="GO" id="GO:0003677">
    <property type="term" value="F:DNA binding"/>
    <property type="evidence" value="ECO:0007669"/>
    <property type="project" value="UniProtKB-KW"/>
</dbReference>
<dbReference type="PANTHER" id="PTHR28680:SF1">
    <property type="entry name" value="CENTROMERE PROTEIN X"/>
    <property type="match status" value="1"/>
</dbReference>
<reference evidence="9" key="4">
    <citation type="submission" date="2025-09" db="UniProtKB">
        <authorList>
            <consortium name="Ensembl"/>
        </authorList>
    </citation>
    <scope>IDENTIFICATION</scope>
</reference>
<evidence type="ECO:0000256" key="8">
    <source>
        <dbReference type="ARBA" id="ARBA00047146"/>
    </source>
</evidence>
<keyword evidence="4" id="KW-0227">DNA damage</keyword>
<evidence type="ECO:0000256" key="6">
    <source>
        <dbReference type="ARBA" id="ARBA00023204"/>
    </source>
</evidence>
<protein>
    <recommendedName>
        <fullName evidence="3">Centromere protein X</fullName>
    </recommendedName>
</protein>
<organism evidence="9 10">
    <name type="scientific">Esox lucius</name>
    <name type="common">Northern pike</name>
    <dbReference type="NCBI Taxonomy" id="8010"/>
    <lineage>
        <taxon>Eukaryota</taxon>
        <taxon>Metazoa</taxon>
        <taxon>Chordata</taxon>
        <taxon>Craniata</taxon>
        <taxon>Vertebrata</taxon>
        <taxon>Euteleostomi</taxon>
        <taxon>Actinopterygii</taxon>
        <taxon>Neopterygii</taxon>
        <taxon>Teleostei</taxon>
        <taxon>Protacanthopterygii</taxon>
        <taxon>Esociformes</taxon>
        <taxon>Esocidae</taxon>
        <taxon>Esox</taxon>
    </lineage>
</organism>
<dbReference type="GO" id="GO:0046982">
    <property type="term" value="F:protein heterodimerization activity"/>
    <property type="evidence" value="ECO:0007669"/>
    <property type="project" value="InterPro"/>
</dbReference>
<dbReference type="Gene3D" id="1.20.5.4980">
    <property type="match status" value="1"/>
</dbReference>
<evidence type="ECO:0000313" key="9">
    <source>
        <dbReference type="Ensembl" id="ENSELUP00000035310.1"/>
    </source>
</evidence>
<evidence type="ECO:0000256" key="7">
    <source>
        <dbReference type="ARBA" id="ARBA00023242"/>
    </source>
</evidence>
<reference evidence="9" key="3">
    <citation type="submission" date="2025-08" db="UniProtKB">
        <authorList>
            <consortium name="Ensembl"/>
        </authorList>
    </citation>
    <scope>IDENTIFICATION</scope>
</reference>
<keyword evidence="10" id="KW-1185">Reference proteome</keyword>
<dbReference type="GO" id="GO:0006281">
    <property type="term" value="P:DNA repair"/>
    <property type="evidence" value="ECO:0007669"/>
    <property type="project" value="UniProtKB-KW"/>
</dbReference>
<dbReference type="GO" id="GO:0043240">
    <property type="term" value="C:Fanconi anaemia nuclear complex"/>
    <property type="evidence" value="ECO:0007669"/>
    <property type="project" value="TreeGrafter"/>
</dbReference>
<dbReference type="GO" id="GO:0071821">
    <property type="term" value="C:FANCM-MHF complex"/>
    <property type="evidence" value="ECO:0007669"/>
    <property type="project" value="TreeGrafter"/>
</dbReference>
<sequence>MKCTTQNLFTPSCVSSPNTDSMQPITVESALIEKLKMAESSTEITFKKNTVSKLLLNFFKEEKTKVSSDAVLLMAEMLYVFVEEAAQRTIKQAVAEDCDKMDIEHFEKILPQLLLDF</sequence>
<dbReference type="Gene3D" id="6.10.130.30">
    <property type="match status" value="1"/>
</dbReference>
<evidence type="ECO:0000256" key="4">
    <source>
        <dbReference type="ARBA" id="ARBA00022763"/>
    </source>
</evidence>
<dbReference type="PANTHER" id="PTHR28680">
    <property type="entry name" value="CENTROMERE PROTEIN X"/>
    <property type="match status" value="1"/>
</dbReference>
<dbReference type="FunCoup" id="A0A3P9A2B8">
    <property type="interactions" value="43"/>
</dbReference>
<evidence type="ECO:0000256" key="1">
    <source>
        <dbReference type="ARBA" id="ARBA00004123"/>
    </source>
</evidence>
<accession>A0A3P9A2B8</accession>
<comment type="subunit">
    <text evidence="8">Heterodimer with CENPX, sometimes called MHF; this interaction stabilizes both partners. MHF heterodimers can assemble to form tetrameric structures. MHF also coassemble with CENPT-CENPW heterodimers at centromeres to form the tetrameric CENP-T-W-S-X complex. Forms a discrete complex with FANCM and CENPX, called FANCM-MHF; this interaction, probably mediated by direct binding between CENPS and FANCM, leads to synergistic activation of double-stranded DNA binding and strongly stimulates FANCM-mediated DNA remodeling. Recruited by FANCM to the Fanconi anemia (FA) core complex, which consists of CENPS, CENPX, FANCA, FANCB, FANCC, FANCE, FANCF, FANCG, FANCL, FANCM, FAAP24 and FAAP100. The FA core complex associates with Bloom syndrome (BLM) complex, which consists of at least BLM, DNA topoisomerase 3-alpha (TOP3A), RMI1/BLAP75, RPA1/RPA70 and RPA2/RPA32. The super complex between FA and BLM is called BRAFT.</text>
</comment>
<dbReference type="GeneTree" id="ENSGT00390000002725"/>
<name>A0A3P9A2B8_ESOLU</name>
<dbReference type="GO" id="GO:0051382">
    <property type="term" value="P:kinetochore assembly"/>
    <property type="evidence" value="ECO:0007669"/>
    <property type="project" value="InterPro"/>
</dbReference>
<dbReference type="AlphaFoldDB" id="A0A3P9A2B8"/>
<proteinExistence type="inferred from homology"/>
<dbReference type="Proteomes" id="UP000265140">
    <property type="component" value="Chromosome 11"/>
</dbReference>
<reference evidence="10" key="1">
    <citation type="journal article" date="2014" name="PLoS ONE">
        <title>The genome and linkage map of the northern pike (Esox lucius): conserved synteny revealed between the salmonid sister group and the Neoteleostei.</title>
        <authorList>
            <person name="Rondeau E.B."/>
            <person name="Minkley D.R."/>
            <person name="Leong J.S."/>
            <person name="Messmer A.M."/>
            <person name="Jantzen J.R."/>
            <person name="von Schalburg K.R."/>
            <person name="Lemon C."/>
            <person name="Bird N.H."/>
            <person name="Koop B.F."/>
        </authorList>
    </citation>
    <scope>NUCLEOTIDE SEQUENCE</scope>
</reference>
<reference evidence="9" key="2">
    <citation type="submission" date="2020-02" db="EMBL/GenBank/DDBJ databases">
        <title>Esox lucius (northern pike) genome, fEsoLuc1, primary haplotype.</title>
        <authorList>
            <person name="Myers G."/>
            <person name="Karagic N."/>
            <person name="Meyer A."/>
            <person name="Pippel M."/>
            <person name="Reichard M."/>
            <person name="Winkler S."/>
            <person name="Tracey A."/>
            <person name="Sims Y."/>
            <person name="Howe K."/>
            <person name="Rhie A."/>
            <person name="Formenti G."/>
            <person name="Durbin R."/>
            <person name="Fedrigo O."/>
            <person name="Jarvis E.D."/>
        </authorList>
    </citation>
    <scope>NUCLEOTIDE SEQUENCE [LARGE SCALE GENOMIC DNA]</scope>
</reference>
<dbReference type="SUPFAM" id="SSF47113">
    <property type="entry name" value="Histone-fold"/>
    <property type="match status" value="1"/>
</dbReference>
<evidence type="ECO:0000256" key="3">
    <source>
        <dbReference type="ARBA" id="ARBA00016388"/>
    </source>
</evidence>
<keyword evidence="7" id="KW-0539">Nucleus</keyword>
<dbReference type="Pfam" id="PF09415">
    <property type="entry name" value="CENP-X"/>
    <property type="match status" value="1"/>
</dbReference>